<reference evidence="2" key="1">
    <citation type="submission" date="2021-10" db="EMBL/GenBank/DDBJ databases">
        <authorList>
            <person name="Piombo E."/>
        </authorList>
    </citation>
    <scope>NUCLEOTIDE SEQUENCE</scope>
</reference>
<dbReference type="PANTHER" id="PTHR10622:SF10">
    <property type="entry name" value="HET DOMAIN-CONTAINING PROTEIN"/>
    <property type="match status" value="1"/>
</dbReference>
<accession>A0A9N9UTC6</accession>
<organism evidence="2 3">
    <name type="scientific">Clonostachys byssicola</name>
    <dbReference type="NCBI Taxonomy" id="160290"/>
    <lineage>
        <taxon>Eukaryota</taxon>
        <taxon>Fungi</taxon>
        <taxon>Dikarya</taxon>
        <taxon>Ascomycota</taxon>
        <taxon>Pezizomycotina</taxon>
        <taxon>Sordariomycetes</taxon>
        <taxon>Hypocreomycetidae</taxon>
        <taxon>Hypocreales</taxon>
        <taxon>Bionectriaceae</taxon>
        <taxon>Clonostachys</taxon>
    </lineage>
</organism>
<feature type="domain" description="Heterokaryon incompatibility" evidence="1">
    <location>
        <begin position="23"/>
        <end position="118"/>
    </location>
</feature>
<comment type="caution">
    <text evidence="2">The sequence shown here is derived from an EMBL/GenBank/DDBJ whole genome shotgun (WGS) entry which is preliminary data.</text>
</comment>
<dbReference type="PANTHER" id="PTHR10622">
    <property type="entry name" value="HET DOMAIN-CONTAINING PROTEIN"/>
    <property type="match status" value="1"/>
</dbReference>
<protein>
    <recommendedName>
        <fullName evidence="1">Heterokaryon incompatibility domain-containing protein</fullName>
    </recommendedName>
</protein>
<gene>
    <name evidence="2" type="ORF">CBYS24578_00004071</name>
</gene>
<evidence type="ECO:0000259" key="1">
    <source>
        <dbReference type="Pfam" id="PF06985"/>
    </source>
</evidence>
<dbReference type="InterPro" id="IPR010730">
    <property type="entry name" value="HET"/>
</dbReference>
<dbReference type="Proteomes" id="UP000754883">
    <property type="component" value="Unassembled WGS sequence"/>
</dbReference>
<proteinExistence type="predicted"/>
<keyword evidence="3" id="KW-1185">Reference proteome</keyword>
<dbReference type="EMBL" id="CABFNO020001536">
    <property type="protein sequence ID" value="CAG9995994.1"/>
    <property type="molecule type" value="Genomic_DNA"/>
</dbReference>
<evidence type="ECO:0000313" key="3">
    <source>
        <dbReference type="Proteomes" id="UP000754883"/>
    </source>
</evidence>
<sequence>MWLIDAKTTRLVHVNDVADKPRYAILSHTWGEGEVSFRDMSARSSRISRKPQRRPAWSKIENSCRLALSYKCDYVWVDTCCIDSSSSSELQQAINSMFRWYERAEICFVHLADVSVDKDHNRLKSAFRDSRWFKRGWTLQELLAPSTLVFYDKTWSVIGAKDDADLRGSISEVTGIDEYYLNPANRIVFTSVHQWLSRASVAERLSWAAGRETTRAEDMAYCLLGIFDINMPMLYGEGIKAFKRLQEEIMKVDDDCSLLCWGYDMAQEALTIFEDESSILAPHPKYFKNCRGIKPCTLPGYMMPSFSLNQRGLSIKAPILDDITHAHLSYVVLGCGFVPETDRSKEQDKAASRLFVSLPLVSNGACKSRAGDVETQQGEYHRPTWCRPTLVSMKFLKKAKLKELLIRRAASKSAVTIRRCPFRLLFQNSPLFKTEHVVAIYPPQPIPGALASLGRKAMHQTGFWDDSDKRNPLSDSYVRKICSDNSSSEGDDQDNQLLSDVQVMIHLKFSASEMFLVTVELGDSIGHRIFRCRLYQCAKQLGFEDLHALSISQDYDQLRILGCDHMGGYFSFKMNDESSVAVEAMYTSMSDIDRVIIGVHEKGAAS</sequence>
<dbReference type="OrthoDB" id="20872at2759"/>
<evidence type="ECO:0000313" key="2">
    <source>
        <dbReference type="EMBL" id="CAG9995994.1"/>
    </source>
</evidence>
<name>A0A9N9UTC6_9HYPO</name>
<dbReference type="Pfam" id="PF06985">
    <property type="entry name" value="HET"/>
    <property type="match status" value="1"/>
</dbReference>
<dbReference type="AlphaFoldDB" id="A0A9N9UTC6"/>